<gene>
    <name evidence="1" type="ORF">AVEN_26712_1</name>
</gene>
<evidence type="ECO:0000313" key="1">
    <source>
        <dbReference type="EMBL" id="GBN95302.1"/>
    </source>
</evidence>
<protein>
    <submittedName>
        <fullName evidence="1">Uncharacterized protein</fullName>
    </submittedName>
</protein>
<comment type="caution">
    <text evidence="1">The sequence shown here is derived from an EMBL/GenBank/DDBJ whole genome shotgun (WGS) entry which is preliminary data.</text>
</comment>
<name>A0A4Y2T3Y7_ARAVE</name>
<proteinExistence type="predicted"/>
<accession>A0A4Y2T3Y7</accession>
<dbReference type="EMBL" id="BGPR01025966">
    <property type="protein sequence ID" value="GBN95302.1"/>
    <property type="molecule type" value="Genomic_DNA"/>
</dbReference>
<keyword evidence="2" id="KW-1185">Reference proteome</keyword>
<sequence>MTYLNRWAENWKDEERFVPIGLEHSPGAVVRKPWGAKFKDIYLIIQNVYDFSSETVVVTPQGVAKNLAQTEGVGNEKSLGTTSLVNVQLNAVDSGLFLYNTYMTHGYSTVYKSRADDGNAAICDK</sequence>
<dbReference type="Proteomes" id="UP000499080">
    <property type="component" value="Unassembled WGS sequence"/>
</dbReference>
<evidence type="ECO:0000313" key="2">
    <source>
        <dbReference type="Proteomes" id="UP000499080"/>
    </source>
</evidence>
<reference evidence="1 2" key="1">
    <citation type="journal article" date="2019" name="Sci. Rep.">
        <title>Orb-weaving spider Araneus ventricosus genome elucidates the spidroin gene catalogue.</title>
        <authorList>
            <person name="Kono N."/>
            <person name="Nakamura H."/>
            <person name="Ohtoshi R."/>
            <person name="Moran D.A.P."/>
            <person name="Shinohara A."/>
            <person name="Yoshida Y."/>
            <person name="Fujiwara M."/>
            <person name="Mori M."/>
            <person name="Tomita M."/>
            <person name="Arakawa K."/>
        </authorList>
    </citation>
    <scope>NUCLEOTIDE SEQUENCE [LARGE SCALE GENOMIC DNA]</scope>
</reference>
<organism evidence="1 2">
    <name type="scientific">Araneus ventricosus</name>
    <name type="common">Orbweaver spider</name>
    <name type="synonym">Epeira ventricosa</name>
    <dbReference type="NCBI Taxonomy" id="182803"/>
    <lineage>
        <taxon>Eukaryota</taxon>
        <taxon>Metazoa</taxon>
        <taxon>Ecdysozoa</taxon>
        <taxon>Arthropoda</taxon>
        <taxon>Chelicerata</taxon>
        <taxon>Arachnida</taxon>
        <taxon>Araneae</taxon>
        <taxon>Araneomorphae</taxon>
        <taxon>Entelegynae</taxon>
        <taxon>Araneoidea</taxon>
        <taxon>Araneidae</taxon>
        <taxon>Araneus</taxon>
    </lineage>
</organism>
<dbReference type="AlphaFoldDB" id="A0A4Y2T3Y7"/>